<reference evidence="4 5" key="1">
    <citation type="journal article" date="2015" name="Genome Biol. Evol.">
        <title>Comparative Genomics of a Bacterivorous Green Alga Reveals Evolutionary Causalities and Consequences of Phago-Mixotrophic Mode of Nutrition.</title>
        <authorList>
            <person name="Burns J.A."/>
            <person name="Paasch A."/>
            <person name="Narechania A."/>
            <person name="Kim E."/>
        </authorList>
    </citation>
    <scope>NUCLEOTIDE SEQUENCE [LARGE SCALE GENOMIC DNA]</scope>
    <source>
        <strain evidence="4 5">PLY_AMNH</strain>
    </source>
</reference>
<dbReference type="CDD" id="cd00030">
    <property type="entry name" value="C2"/>
    <property type="match status" value="1"/>
</dbReference>
<dbReference type="InterPro" id="IPR000008">
    <property type="entry name" value="C2_dom"/>
</dbReference>
<dbReference type="PROSITE" id="PS50004">
    <property type="entry name" value="C2"/>
    <property type="match status" value="1"/>
</dbReference>
<dbReference type="SUPFAM" id="SSF49562">
    <property type="entry name" value="C2 domain (Calcium/lipid-binding domain, CaLB)"/>
    <property type="match status" value="1"/>
</dbReference>
<dbReference type="GO" id="GO:0003824">
    <property type="term" value="F:catalytic activity"/>
    <property type="evidence" value="ECO:0007669"/>
    <property type="project" value="InterPro"/>
</dbReference>
<proteinExistence type="predicted"/>
<dbReference type="GO" id="GO:0016020">
    <property type="term" value="C:membrane"/>
    <property type="evidence" value="ECO:0007669"/>
    <property type="project" value="TreeGrafter"/>
</dbReference>
<dbReference type="SUPFAM" id="SSF53254">
    <property type="entry name" value="Phosphoglycerate mutase-like"/>
    <property type="match status" value="1"/>
</dbReference>
<dbReference type="Proteomes" id="UP001190700">
    <property type="component" value="Unassembled WGS sequence"/>
</dbReference>
<dbReference type="Gene3D" id="2.60.40.150">
    <property type="entry name" value="C2 domain"/>
    <property type="match status" value="1"/>
</dbReference>
<evidence type="ECO:0000256" key="2">
    <source>
        <dbReference type="ARBA" id="ARBA00022837"/>
    </source>
</evidence>
<dbReference type="InterPro" id="IPR013078">
    <property type="entry name" value="His_Pase_superF_clade-1"/>
</dbReference>
<dbReference type="PANTHER" id="PTHR45911">
    <property type="entry name" value="C2 DOMAIN-CONTAINING PROTEIN"/>
    <property type="match status" value="1"/>
</dbReference>
<comment type="caution">
    <text evidence="4">The sequence shown here is derived from an EMBL/GenBank/DDBJ whole genome shotgun (WGS) entry which is preliminary data.</text>
</comment>
<evidence type="ECO:0000313" key="4">
    <source>
        <dbReference type="EMBL" id="KAK3235962.1"/>
    </source>
</evidence>
<evidence type="ECO:0000256" key="1">
    <source>
        <dbReference type="ARBA" id="ARBA00022723"/>
    </source>
</evidence>
<evidence type="ECO:0000259" key="3">
    <source>
        <dbReference type="PROSITE" id="PS50004"/>
    </source>
</evidence>
<dbReference type="AlphaFoldDB" id="A0AAE0BHW0"/>
<dbReference type="PROSITE" id="PS00175">
    <property type="entry name" value="PG_MUTASE"/>
    <property type="match status" value="1"/>
</dbReference>
<name>A0AAE0BHW0_9CHLO</name>
<keyword evidence="2" id="KW-0106">Calcium</keyword>
<sequence>MGFAKGLKRFVLGKKKIAVREDLGPFNQGCTVPTNSAEVGRNLVIQILKATNLPKLDVVGHSDPFVRMWVINSKDKDVSDRYSTLVHNDTGNPIYNSVREIECTPSGDDALRLDMYDYDIPGVQGSDDFMGRICVPVKDLVPNQVYDLPLRNKKGKETPARIIFKRIVSPPTLRKRVYVIRHGESKWNEAQESNNLVDMLKTVDHSLNEVGVQQAQGLEARWKPIFAQEGTLESPVWKDVDAATQDVWEADFFRAGAIFASPLTRAVETALLGLKGHPTLSQQGLTLLRNLREVKNVGGQDTVGKEIGDGIKVRVKKELESVLGEGPQVDDCLAYLDVNDCTSEWWSNATDVEVGPAVKDRLNDVTSFLKFQNSPSIILVGHSLYFREFVRAYLAPEFSQEDPEMAKKIWDNKLANAACLGLDMDFSAKTPSILRAKFLFGTTVADH</sequence>
<evidence type="ECO:0000313" key="5">
    <source>
        <dbReference type="Proteomes" id="UP001190700"/>
    </source>
</evidence>
<accession>A0AAE0BHW0</accession>
<dbReference type="PANTHER" id="PTHR45911:SF4">
    <property type="entry name" value="MULTIPLE C2 AND TRANSMEMBRANE DOMAIN-CONTAINING PROTEIN"/>
    <property type="match status" value="1"/>
</dbReference>
<organism evidence="4 5">
    <name type="scientific">Cymbomonas tetramitiformis</name>
    <dbReference type="NCBI Taxonomy" id="36881"/>
    <lineage>
        <taxon>Eukaryota</taxon>
        <taxon>Viridiplantae</taxon>
        <taxon>Chlorophyta</taxon>
        <taxon>Pyramimonadophyceae</taxon>
        <taxon>Pyramimonadales</taxon>
        <taxon>Pyramimonadaceae</taxon>
        <taxon>Cymbomonas</taxon>
    </lineage>
</organism>
<dbReference type="InterPro" id="IPR001345">
    <property type="entry name" value="PG/BPGM_mutase_AS"/>
</dbReference>
<dbReference type="Gene3D" id="3.40.50.1240">
    <property type="entry name" value="Phosphoglycerate mutase-like"/>
    <property type="match status" value="1"/>
</dbReference>
<dbReference type="SMART" id="SM00239">
    <property type="entry name" value="C2"/>
    <property type="match status" value="1"/>
</dbReference>
<keyword evidence="1" id="KW-0479">Metal-binding</keyword>
<dbReference type="CDD" id="cd07067">
    <property type="entry name" value="HP_PGM_like"/>
    <property type="match status" value="1"/>
</dbReference>
<dbReference type="Pfam" id="PF00168">
    <property type="entry name" value="C2"/>
    <property type="match status" value="1"/>
</dbReference>
<dbReference type="EMBL" id="LGRX02035186">
    <property type="protein sequence ID" value="KAK3235962.1"/>
    <property type="molecule type" value="Genomic_DNA"/>
</dbReference>
<gene>
    <name evidence="4" type="ORF">CYMTET_53871</name>
</gene>
<dbReference type="SMART" id="SM00855">
    <property type="entry name" value="PGAM"/>
    <property type="match status" value="1"/>
</dbReference>
<keyword evidence="5" id="KW-1185">Reference proteome</keyword>
<protein>
    <recommendedName>
        <fullName evidence="3">C2 domain-containing protein</fullName>
    </recommendedName>
</protein>
<dbReference type="InterPro" id="IPR035892">
    <property type="entry name" value="C2_domain_sf"/>
</dbReference>
<dbReference type="InterPro" id="IPR029033">
    <property type="entry name" value="His_PPase_superfam"/>
</dbReference>
<feature type="domain" description="C2" evidence="3">
    <location>
        <begin position="22"/>
        <end position="150"/>
    </location>
</feature>
<dbReference type="GO" id="GO:0005509">
    <property type="term" value="F:calcium ion binding"/>
    <property type="evidence" value="ECO:0007669"/>
    <property type="project" value="TreeGrafter"/>
</dbReference>